<dbReference type="Proteomes" id="UP000028602">
    <property type="component" value="Unassembled WGS sequence"/>
</dbReference>
<evidence type="ECO:0000313" key="1">
    <source>
        <dbReference type="EMBL" id="KFD19078.1"/>
    </source>
</evidence>
<keyword evidence="2" id="KW-1185">Reference proteome</keyword>
<reference evidence="1 2" key="1">
    <citation type="submission" date="2014-05" db="EMBL/GenBank/DDBJ databases">
        <title>ATOL: Assembling a taxonomically balanced genome-scale reconstruction of the evolutionary history of the Enterobacteriaceae.</title>
        <authorList>
            <person name="Plunkett G.III."/>
            <person name="Neeno-Eckwall E.C."/>
            <person name="Glasner J.D."/>
            <person name="Perna N.T."/>
        </authorList>
    </citation>
    <scope>NUCLEOTIDE SEQUENCE [LARGE SCALE GENOMIC DNA]</scope>
    <source>
        <strain evidence="1 2">ATCC 33301</strain>
    </source>
</reference>
<evidence type="ECO:0000313" key="2">
    <source>
        <dbReference type="Proteomes" id="UP000028602"/>
    </source>
</evidence>
<dbReference type="AlphaFoldDB" id="A0A085JF32"/>
<accession>A0A085JF32</accession>
<protein>
    <submittedName>
        <fullName evidence="1">Uncharacterized protein</fullName>
    </submittedName>
</protein>
<name>A0A085JF32_9GAMM</name>
<sequence>MLQLKDVHGKPFIINKLKVIKIEGFGNKTRIFIEGQPLPVITNYNFTELSEMMLSSGGVN</sequence>
<organism evidence="1 2">
    <name type="scientific">Tatumella ptyseos ATCC 33301</name>
    <dbReference type="NCBI Taxonomy" id="1005995"/>
    <lineage>
        <taxon>Bacteria</taxon>
        <taxon>Pseudomonadati</taxon>
        <taxon>Pseudomonadota</taxon>
        <taxon>Gammaproteobacteria</taxon>
        <taxon>Enterobacterales</taxon>
        <taxon>Erwiniaceae</taxon>
        <taxon>Tatumella</taxon>
    </lineage>
</organism>
<dbReference type="EMBL" id="JMPR01000034">
    <property type="protein sequence ID" value="KFD19078.1"/>
    <property type="molecule type" value="Genomic_DNA"/>
</dbReference>
<proteinExistence type="predicted"/>
<gene>
    <name evidence="1" type="ORF">GTPT_2016</name>
</gene>
<comment type="caution">
    <text evidence="1">The sequence shown here is derived from an EMBL/GenBank/DDBJ whole genome shotgun (WGS) entry which is preliminary data.</text>
</comment>
<dbReference type="RefSeq" id="WP_025902082.1">
    <property type="nucleotide sequence ID" value="NZ_ATMJ01000068.1"/>
</dbReference>